<dbReference type="EMBL" id="GU942987">
    <property type="protein sequence ID" value="ADD93565.1"/>
    <property type="molecule type" value="Genomic_DNA"/>
</dbReference>
<protein>
    <submittedName>
        <fullName evidence="1">Uncharacterized protein</fullName>
    </submittedName>
</protein>
<accession>D6PCW4</accession>
<name>D6PCW4_9BACT</name>
<dbReference type="AlphaFoldDB" id="D6PCW4"/>
<sequence>MSGDQKILLMVSEQQAIREDKNDWKYIPSAASKILGKKTGFLEFNPPKK</sequence>
<reference evidence="1" key="1">
    <citation type="journal article" date="2010" name="ISME J.">
        <title>Metagenome of the Mediterranean deep chlorophyll maximum studied by direct and fosmid library 454 pyrosequencing.</title>
        <authorList>
            <person name="Ghai R."/>
            <person name="Martin-Cuadrado A.B."/>
            <person name="Molto A.G."/>
            <person name="Heredia I.G."/>
            <person name="Cabrera R."/>
            <person name="Martin J."/>
            <person name="Verdu M."/>
            <person name="Deschamps P."/>
            <person name="Moreira D."/>
            <person name="Lopez-Garcia P."/>
            <person name="Mira A."/>
            <person name="Rodriguez-Valera F."/>
        </authorList>
    </citation>
    <scope>NUCLEOTIDE SEQUENCE</scope>
</reference>
<organism evidence="1">
    <name type="scientific">uncultured marine bacterium MedDCM-OCT-S04-C293</name>
    <dbReference type="NCBI Taxonomy" id="743054"/>
    <lineage>
        <taxon>Bacteria</taxon>
        <taxon>environmental samples</taxon>
    </lineage>
</organism>
<proteinExistence type="predicted"/>
<evidence type="ECO:0000313" key="1">
    <source>
        <dbReference type="EMBL" id="ADD93565.1"/>
    </source>
</evidence>